<evidence type="ECO:0000256" key="3">
    <source>
        <dbReference type="ARBA" id="ARBA00022839"/>
    </source>
</evidence>
<feature type="compositionally biased region" description="Basic residues" evidence="6">
    <location>
        <begin position="1551"/>
        <end position="1560"/>
    </location>
</feature>
<dbReference type="InterPro" id="IPR004859">
    <property type="entry name" value="Xrn1_N"/>
</dbReference>
<evidence type="ECO:0000259" key="7">
    <source>
        <dbReference type="Pfam" id="PF03159"/>
    </source>
</evidence>
<comment type="caution">
    <text evidence="12">The sequence shown here is derived from an EMBL/GenBank/DDBJ whole genome shotgun (WGS) entry which is preliminary data.</text>
</comment>
<keyword evidence="2 5" id="KW-0378">Hydrolase</keyword>
<evidence type="ECO:0000256" key="1">
    <source>
        <dbReference type="ARBA" id="ARBA00022722"/>
    </source>
</evidence>
<dbReference type="EC" id="3.1.13.-" evidence="5"/>
<sequence length="1569" mass="181352">MGVPKFFRYISERYPCLSELVREYEVPEFDNLYLDMNGIIHNCSHPDDGNIHFRISEEKVFSDIFHYIEVLFQMIKPLKVFFMAVDGVAPRAKMNQQRGRRFRSIKDSRKLEADAINKGEKLPSDPRFDSNCITPGTEFMARLHEQLKYFVVKKVSQDPLWRRCQIILSGHETPGEGEHKIMDFIRYKRSQPGYDPNTRHCLYGLDADLIMLGLCTHDPHFSLLREEVKFGRKSTKHNPVPEEVRFFLLHLSLMREYLELEFSILKETLRDFKFDIEKIIDDWVLMGFLVGNDFIPNLPNLHIVNGALPIVYKIYMNILPELGGYINEGGILNLERFEVFMKKLSELDIQNFEEIRENLLYMEAKTGRKIQPFAKRRAADRLIKSWKQEHQEDFVIEDFSESSKGPRDSGLSALIAATDNEYLCDDDSSDDSDEFENYKRSYYMNKLEYDKVTPKVMKSQAEGYVRAIQWNLHYYYNGVCSWSWYYPHHYAPYISDIKNFQDLNLEYDYGKPFLPYEQLLAVLPSGSKELLPKCYQNLMTDENSPIKKFYPENFDTDLNGKRQEWEAVVLVPFIDEKKLLETMKIYSNDLSPDEMERNKHGPMLCYTYTKENLGLYESPMYFPDVTINHANVTNLTIDEIRVPMDKLVKGAYPGVLFDVYYPGFPTLKHLNYQGCLKKAKVKVFEQPSRGDNMIIQVIPSKEFLMPKFLWIYLENQFMVVAVLNSKEKYVYVGDAKEPVVEESPKSYRLEVEGVTEYYSNRLGIEFGKVLVLVKVKTMIGQKYMITPNGKITLEKVFCENSSNYPLQLVVENINVYRETHDVSMTLETLFPVGSSCHLLTPNEYYGREAIVQNFEEDDEGIVPVSVLCSKEPNLSKPIYMAEEEISTYKTLQIAASESGMPNYLFARITGSFFATARSRDGGFRTVNLGLDLKLNKKNLETPGYTKKIDGNWHYTLATVKIVNAYADKFPELFKFITNSKKNKDETGIEEIFPEDSDEKMREVHDWLKAQPHNRVVKINCNSQFLGNEVVEEIERIIDNFDMSDFKNIKMKCKPDLLYKSELIFGNILPDKSVQVRLFDRIVNVRSNHTVPYGLKGTVIGIHAGTLNSMYDVVFDSKFEGGNEINCSDGRGFRIPLNAFINISHGLRLHLERIGKSDNTKIVPTQNHDNYMQRKYQNNYQNTRNSDNAIPQSSAFAKFNNNQMVDKANYNAVPPVMLDGEPIYKSSHHSWQNYNRQKQPQNFKQEFQGRFNSTSEPYDPRHLFRKQYAPNSFQGTTTSNCKNVSYTTRANDTKLHDPERNIKSKHCTILKKTDFLPNFTKIQQRDPTDDTADALKKVLKISTTLADHSTSSSKSKNPNNENLVSKTEFKLDMSSNKPFSVQLLNYYQSKALGLPRYQYNNENDVIYSQIKLPNRQIILGRPAKTREEASELVAEEALKTLLSMEKLESSINQHKQSPKAFPSLPKKWSTSAKKVDAQVHQKNNASINNTWKDLIPLQAVKKEKAGTSNRFAVLTESMNDDDTDEKSKKAVLTEKPQNSTNQVSQATEPKAKKSKKPRKMRIAANFPVQS</sequence>
<dbReference type="Proteomes" id="UP001431783">
    <property type="component" value="Unassembled WGS sequence"/>
</dbReference>
<evidence type="ECO:0000259" key="9">
    <source>
        <dbReference type="Pfam" id="PF18129"/>
    </source>
</evidence>
<dbReference type="PANTHER" id="PTHR12341:SF7">
    <property type="entry name" value="5'-3' EXORIBONUCLEASE 1"/>
    <property type="match status" value="1"/>
</dbReference>
<dbReference type="InterPro" id="IPR041385">
    <property type="entry name" value="SH3_12"/>
</dbReference>
<dbReference type="GO" id="GO:0000956">
    <property type="term" value="P:nuclear-transcribed mRNA catabolic process"/>
    <property type="evidence" value="ECO:0007669"/>
    <property type="project" value="InterPro"/>
</dbReference>
<dbReference type="EMBL" id="JARQZJ010000062">
    <property type="protein sequence ID" value="KAK9879471.1"/>
    <property type="molecule type" value="Genomic_DNA"/>
</dbReference>
<dbReference type="CDD" id="cd18673">
    <property type="entry name" value="PIN_XRN1-2-like"/>
    <property type="match status" value="1"/>
</dbReference>
<reference evidence="12 13" key="1">
    <citation type="submission" date="2023-03" db="EMBL/GenBank/DDBJ databases">
        <title>Genome insight into feeding habits of ladybird beetles.</title>
        <authorList>
            <person name="Li H.-S."/>
            <person name="Huang Y.-H."/>
            <person name="Pang H."/>
        </authorList>
    </citation>
    <scope>NUCLEOTIDE SEQUENCE [LARGE SCALE GENOMIC DNA]</scope>
    <source>
        <strain evidence="12">SYSU_2023b</strain>
        <tissue evidence="12">Whole body</tissue>
    </source>
</reference>
<dbReference type="GO" id="GO:0005634">
    <property type="term" value="C:nucleus"/>
    <property type="evidence" value="ECO:0007669"/>
    <property type="project" value="TreeGrafter"/>
</dbReference>
<feature type="domain" description="Xrn1 N-terminal" evidence="7">
    <location>
        <begin position="1"/>
        <end position="227"/>
    </location>
</feature>
<dbReference type="Pfam" id="PF03159">
    <property type="entry name" value="XRN_N"/>
    <property type="match status" value="1"/>
</dbReference>
<dbReference type="InterPro" id="IPR027073">
    <property type="entry name" value="5_3_exoribonuclease"/>
</dbReference>
<dbReference type="GO" id="GO:0003723">
    <property type="term" value="F:RNA binding"/>
    <property type="evidence" value="ECO:0007669"/>
    <property type="project" value="UniProtKB-KW"/>
</dbReference>
<evidence type="ECO:0000259" key="8">
    <source>
        <dbReference type="Pfam" id="PF17846"/>
    </source>
</evidence>
<dbReference type="Pfam" id="PF17846">
    <property type="entry name" value="XRN_M"/>
    <property type="match status" value="1"/>
</dbReference>
<evidence type="ECO:0000259" key="10">
    <source>
        <dbReference type="Pfam" id="PF18332"/>
    </source>
</evidence>
<dbReference type="Gene3D" id="3.40.50.12390">
    <property type="match status" value="1"/>
</dbReference>
<comment type="subcellular location">
    <subcellularLocation>
        <location evidence="5">Cytoplasm</location>
    </subcellularLocation>
</comment>
<dbReference type="GO" id="GO:0004534">
    <property type="term" value="F:5'-3' RNA exonuclease activity"/>
    <property type="evidence" value="ECO:0007669"/>
    <property type="project" value="TreeGrafter"/>
</dbReference>
<dbReference type="FunFam" id="3.40.50.12390:FF:000002">
    <property type="entry name" value="5'-3' exoribonuclease 1"/>
    <property type="match status" value="1"/>
</dbReference>
<dbReference type="InterPro" id="IPR041106">
    <property type="entry name" value="XRN1_D2_D3"/>
</dbReference>
<feature type="domain" description="Xrn1 helical" evidence="8">
    <location>
        <begin position="273"/>
        <end position="608"/>
    </location>
</feature>
<feature type="region of interest" description="Disordered" evidence="6">
    <location>
        <begin position="1511"/>
        <end position="1569"/>
    </location>
</feature>
<dbReference type="PANTHER" id="PTHR12341">
    <property type="entry name" value="5'-&gt;3' EXORIBONUCLEASE"/>
    <property type="match status" value="1"/>
</dbReference>
<feature type="domain" description="Exoribonuclease Xrn1 D2/D3" evidence="11">
    <location>
        <begin position="827"/>
        <end position="1048"/>
    </location>
</feature>
<comment type="similarity">
    <text evidence="4 5">Belongs to the 5'-3' exonuclease family.</text>
</comment>
<evidence type="ECO:0000256" key="5">
    <source>
        <dbReference type="PIRNR" id="PIRNR006743"/>
    </source>
</evidence>
<dbReference type="GO" id="GO:0005737">
    <property type="term" value="C:cytoplasm"/>
    <property type="evidence" value="ECO:0007669"/>
    <property type="project" value="UniProtKB-SubCell"/>
</dbReference>
<dbReference type="InterPro" id="IPR041412">
    <property type="entry name" value="Xrn1_helical"/>
</dbReference>
<dbReference type="PIRSF" id="PIRSF006743">
    <property type="entry name" value="Exonuclease_Xnr1"/>
    <property type="match status" value="1"/>
</dbReference>
<dbReference type="Pfam" id="PF18129">
    <property type="entry name" value="SH3_12"/>
    <property type="match status" value="1"/>
</dbReference>
<dbReference type="GO" id="GO:0016075">
    <property type="term" value="P:rRNA catabolic process"/>
    <property type="evidence" value="ECO:0007669"/>
    <property type="project" value="TreeGrafter"/>
</dbReference>
<dbReference type="InterPro" id="IPR040992">
    <property type="entry name" value="XRN1_D1"/>
</dbReference>
<evidence type="ECO:0000256" key="4">
    <source>
        <dbReference type="ARBA" id="ARBA00038299"/>
    </source>
</evidence>
<dbReference type="Gene3D" id="2.30.30.750">
    <property type="match status" value="1"/>
</dbReference>
<evidence type="ECO:0000313" key="13">
    <source>
        <dbReference type="Proteomes" id="UP001431783"/>
    </source>
</evidence>
<name>A0AAW1UFA5_9CUCU</name>
<evidence type="ECO:0000256" key="6">
    <source>
        <dbReference type="SAM" id="MobiDB-lite"/>
    </source>
</evidence>
<dbReference type="InterPro" id="IPR016494">
    <property type="entry name" value="5_3_exoribonuclease_1"/>
</dbReference>
<feature type="domain" description="5'-3' exoribonuclease 1 D1" evidence="10">
    <location>
        <begin position="662"/>
        <end position="814"/>
    </location>
</feature>
<evidence type="ECO:0000313" key="12">
    <source>
        <dbReference type="EMBL" id="KAK9879471.1"/>
    </source>
</evidence>
<keyword evidence="5" id="KW-0694">RNA-binding</keyword>
<organism evidence="12 13">
    <name type="scientific">Henosepilachna vigintioctopunctata</name>
    <dbReference type="NCBI Taxonomy" id="420089"/>
    <lineage>
        <taxon>Eukaryota</taxon>
        <taxon>Metazoa</taxon>
        <taxon>Ecdysozoa</taxon>
        <taxon>Arthropoda</taxon>
        <taxon>Hexapoda</taxon>
        <taxon>Insecta</taxon>
        <taxon>Pterygota</taxon>
        <taxon>Neoptera</taxon>
        <taxon>Endopterygota</taxon>
        <taxon>Coleoptera</taxon>
        <taxon>Polyphaga</taxon>
        <taxon>Cucujiformia</taxon>
        <taxon>Coccinelloidea</taxon>
        <taxon>Coccinellidae</taxon>
        <taxon>Epilachninae</taxon>
        <taxon>Epilachnini</taxon>
        <taxon>Henosepilachna</taxon>
    </lineage>
</organism>
<accession>A0AAW1UFA5</accession>
<feature type="compositionally biased region" description="Polar residues" evidence="6">
    <location>
        <begin position="1534"/>
        <end position="1546"/>
    </location>
</feature>
<keyword evidence="5" id="KW-0963">Cytoplasm</keyword>
<dbReference type="Pfam" id="PF18334">
    <property type="entry name" value="XRN1_D2_D3"/>
    <property type="match status" value="1"/>
</dbReference>
<dbReference type="InterPro" id="IPR047007">
    <property type="entry name" value="XRN1_D1_sf"/>
</dbReference>
<dbReference type="Pfam" id="PF18332">
    <property type="entry name" value="XRN1_D1"/>
    <property type="match status" value="1"/>
</dbReference>
<dbReference type="Gene3D" id="1.25.40.1050">
    <property type="match status" value="1"/>
</dbReference>
<proteinExistence type="inferred from homology"/>
<evidence type="ECO:0000256" key="2">
    <source>
        <dbReference type="ARBA" id="ARBA00022801"/>
    </source>
</evidence>
<dbReference type="InterPro" id="IPR047008">
    <property type="entry name" value="XRN1_SH3_sf"/>
</dbReference>
<protein>
    <recommendedName>
        <fullName evidence="5">5'-3' exoribonuclease 1</fullName>
        <ecNumber evidence="5">3.1.13.-</ecNumber>
    </recommendedName>
</protein>
<keyword evidence="1 5" id="KW-0540">Nuclease</keyword>
<keyword evidence="3 5" id="KW-0269">Exonuclease</keyword>
<feature type="domain" description="5'-3' exoribonuclease 1 SH3-like" evidence="9">
    <location>
        <begin position="1074"/>
        <end position="1141"/>
    </location>
</feature>
<gene>
    <name evidence="12" type="ORF">WA026_006540</name>
</gene>
<dbReference type="Gene3D" id="2.170.260.40">
    <property type="match status" value="1"/>
</dbReference>
<keyword evidence="13" id="KW-1185">Reference proteome</keyword>
<evidence type="ECO:0000259" key="11">
    <source>
        <dbReference type="Pfam" id="PF18334"/>
    </source>
</evidence>